<evidence type="ECO:0000313" key="3">
    <source>
        <dbReference type="EMBL" id="KAF9754823.1"/>
    </source>
</evidence>
<dbReference type="AlphaFoldDB" id="A0A8H7NFB3"/>
<evidence type="ECO:0000313" key="4">
    <source>
        <dbReference type="Proteomes" id="UP000616885"/>
    </source>
</evidence>
<dbReference type="SUPFAM" id="SSF48403">
    <property type="entry name" value="Ankyrin repeat"/>
    <property type="match status" value="1"/>
</dbReference>
<evidence type="ECO:0000256" key="1">
    <source>
        <dbReference type="ARBA" id="ARBA00022737"/>
    </source>
</evidence>
<reference evidence="3" key="1">
    <citation type="submission" date="2020-10" db="EMBL/GenBank/DDBJ databases">
        <title>High-Quality Genome Resource of Clonostachys rosea strain S41 by Oxford Nanopore Long-Read Sequencing.</title>
        <authorList>
            <person name="Wang H."/>
        </authorList>
    </citation>
    <scope>NUCLEOTIDE SEQUENCE</scope>
    <source>
        <strain evidence="3">S41</strain>
    </source>
</reference>
<feature type="compositionally biased region" description="Low complexity" evidence="2">
    <location>
        <begin position="41"/>
        <end position="57"/>
    </location>
</feature>
<dbReference type="Pfam" id="PF12796">
    <property type="entry name" value="Ank_2"/>
    <property type="match status" value="1"/>
</dbReference>
<evidence type="ECO:0000256" key="2">
    <source>
        <dbReference type="SAM" id="MobiDB-lite"/>
    </source>
</evidence>
<dbReference type="InterPro" id="IPR036770">
    <property type="entry name" value="Ankyrin_rpt-contain_sf"/>
</dbReference>
<comment type="caution">
    <text evidence="3">The sequence shown here is derived from an EMBL/GenBank/DDBJ whole genome shotgun (WGS) entry which is preliminary data.</text>
</comment>
<proteinExistence type="predicted"/>
<name>A0A8H7NFB3_BIOOC</name>
<protein>
    <submittedName>
        <fullName evidence="3">Uncharacterized protein</fullName>
    </submittedName>
</protein>
<dbReference type="InterPro" id="IPR051625">
    <property type="entry name" value="Signaling_Regulatory_Domain"/>
</dbReference>
<dbReference type="PANTHER" id="PTHR22872:SF2">
    <property type="entry name" value="INHIBITOR OF BRUTON TYROSINE KINASE"/>
    <property type="match status" value="1"/>
</dbReference>
<dbReference type="PANTHER" id="PTHR22872">
    <property type="entry name" value="BTK-BINDING PROTEIN-RELATED"/>
    <property type="match status" value="1"/>
</dbReference>
<keyword evidence="1" id="KW-0677">Repeat</keyword>
<sequence length="302" mass="33607">MSHQLWRCYWENDVDRFRRLLAPASQASQAGSRTPVIGHDSGFSSRSPGGFGTSPRSVPKTRKASGHTPTPGRTKDAITTIGRYEVNSRDHAGLTILLRAALSTDPAAREFVEALIEHPAIDLYAQDPESGWNALHRSLYAGNVSIARILLKKEREYLTSHDLSSVSRVGMLIKTKDHEGNSPFDLYNSTIATRDLHLMQDKCASESDSESGDSVDDGVDASGHSAQPPVWGDEVYVFGSNKNLSLGVGDEDDRQFPERIQLRRPDELLRKLYEDHLLRSGLEPPQSPLWWMIFLHKYGTAL</sequence>
<feature type="compositionally biased region" description="Acidic residues" evidence="2">
    <location>
        <begin position="207"/>
        <end position="219"/>
    </location>
</feature>
<dbReference type="InterPro" id="IPR002110">
    <property type="entry name" value="Ankyrin_rpt"/>
</dbReference>
<accession>A0A8H7NFB3</accession>
<gene>
    <name evidence="3" type="ORF">IM811_010264</name>
</gene>
<dbReference type="Proteomes" id="UP000616885">
    <property type="component" value="Unassembled WGS sequence"/>
</dbReference>
<feature type="region of interest" description="Disordered" evidence="2">
    <location>
        <begin position="24"/>
        <end position="75"/>
    </location>
</feature>
<feature type="region of interest" description="Disordered" evidence="2">
    <location>
        <begin position="202"/>
        <end position="228"/>
    </location>
</feature>
<dbReference type="EMBL" id="JADCTT010000003">
    <property type="protein sequence ID" value="KAF9754823.1"/>
    <property type="molecule type" value="Genomic_DNA"/>
</dbReference>
<organism evidence="3 4">
    <name type="scientific">Bionectria ochroleuca</name>
    <name type="common">Gliocladium roseum</name>
    <dbReference type="NCBI Taxonomy" id="29856"/>
    <lineage>
        <taxon>Eukaryota</taxon>
        <taxon>Fungi</taxon>
        <taxon>Dikarya</taxon>
        <taxon>Ascomycota</taxon>
        <taxon>Pezizomycotina</taxon>
        <taxon>Sordariomycetes</taxon>
        <taxon>Hypocreomycetidae</taxon>
        <taxon>Hypocreales</taxon>
        <taxon>Bionectriaceae</taxon>
        <taxon>Clonostachys</taxon>
    </lineage>
</organism>
<dbReference type="Gene3D" id="1.25.40.20">
    <property type="entry name" value="Ankyrin repeat-containing domain"/>
    <property type="match status" value="1"/>
</dbReference>